<dbReference type="SUPFAM" id="SSF52402">
    <property type="entry name" value="Adenine nucleotide alpha hydrolases-like"/>
    <property type="match status" value="1"/>
</dbReference>
<dbReference type="Proteomes" id="UP000053244">
    <property type="component" value="Unassembled WGS sequence"/>
</dbReference>
<dbReference type="EMBL" id="LLZH01000052">
    <property type="protein sequence ID" value="KUL39315.1"/>
    <property type="molecule type" value="Genomic_DNA"/>
</dbReference>
<dbReference type="Pfam" id="PF01012">
    <property type="entry name" value="ETF"/>
    <property type="match status" value="1"/>
</dbReference>
<comment type="similarity">
    <text evidence="1">Belongs to the ETF alpha-subunit/FixB family.</text>
</comment>
<organism evidence="10 11">
    <name type="scientific">Actinoplanes awajinensis subsp. mycoplanecinus</name>
    <dbReference type="NCBI Taxonomy" id="135947"/>
    <lineage>
        <taxon>Bacteria</taxon>
        <taxon>Bacillati</taxon>
        <taxon>Actinomycetota</taxon>
        <taxon>Actinomycetes</taxon>
        <taxon>Micromonosporales</taxon>
        <taxon>Micromonosporaceae</taxon>
        <taxon>Actinoplanes</taxon>
    </lineage>
</organism>
<dbReference type="Gene3D" id="3.40.50.1220">
    <property type="entry name" value="TPP-binding domain"/>
    <property type="match status" value="1"/>
</dbReference>
<dbReference type="AlphaFoldDB" id="A0A0X3V3F1"/>
<dbReference type="InterPro" id="IPR018206">
    <property type="entry name" value="ETF_asu_C_CS"/>
</dbReference>
<dbReference type="Gene3D" id="3.40.50.620">
    <property type="entry name" value="HUPs"/>
    <property type="match status" value="1"/>
</dbReference>
<dbReference type="GO" id="GO:0033539">
    <property type="term" value="P:fatty acid beta-oxidation using acyl-CoA dehydrogenase"/>
    <property type="evidence" value="ECO:0007669"/>
    <property type="project" value="TreeGrafter"/>
</dbReference>
<keyword evidence="11" id="KW-1185">Reference proteome</keyword>
<keyword evidence="3" id="KW-0813">Transport</keyword>
<dbReference type="SMART" id="SM00893">
    <property type="entry name" value="ETF"/>
    <property type="match status" value="1"/>
</dbReference>
<evidence type="ECO:0000256" key="4">
    <source>
        <dbReference type="ARBA" id="ARBA00022630"/>
    </source>
</evidence>
<feature type="binding site" evidence="8">
    <location>
        <begin position="265"/>
        <end position="272"/>
    </location>
    <ligand>
        <name>FAD</name>
        <dbReference type="ChEBI" id="CHEBI:57692"/>
    </ligand>
</feature>
<evidence type="ECO:0000313" key="10">
    <source>
        <dbReference type="EMBL" id="KUL39315.1"/>
    </source>
</evidence>
<evidence type="ECO:0000313" key="11">
    <source>
        <dbReference type="Proteomes" id="UP000053244"/>
    </source>
</evidence>
<protein>
    <submittedName>
        <fullName evidence="10">Electron transfer flavoprotein subunit alpha</fullName>
    </submittedName>
</protein>
<comment type="caution">
    <text evidence="10">The sequence shown here is derived from an EMBL/GenBank/DDBJ whole genome shotgun (WGS) entry which is preliminary data.</text>
</comment>
<evidence type="ECO:0000256" key="1">
    <source>
        <dbReference type="ARBA" id="ARBA00005817"/>
    </source>
</evidence>
<feature type="binding site" evidence="8">
    <location>
        <begin position="234"/>
        <end position="235"/>
    </location>
    <ligand>
        <name>FAD</name>
        <dbReference type="ChEBI" id="CHEBI:57692"/>
    </ligand>
</feature>
<dbReference type="GO" id="GO:0009055">
    <property type="term" value="F:electron transfer activity"/>
    <property type="evidence" value="ECO:0007669"/>
    <property type="project" value="InterPro"/>
</dbReference>
<sequence length="321" mass="32562">MSTVLVLVHHDDGVIRKPSLELLTLARRLGEPAAVVHGDAGEALIDALGRYGVTTVYSITPPEPPSYQPMVEALALADLAAGIAPAAVLVSSGPGGTEVAARVAVRLDAGIITDAVDVSAGPDGPVATQSVFAGGWFTESRVRRGTPVITVRPNAVTAEPAPEPARAAVRTVTAEPVSAAVPHVVASRAKAATGRPGLTDATVVVAGGRGAGSAEGFAVIERLADALGGAVGASRAATDLTWCPHDLQIGQTGKTVAPQLYLAGGISGAIQHRAGMQGSRTIIAINKDPKAPIFQIADFGVVGDLHTVVPALIDEIRKRKG</sequence>
<comment type="cofactor">
    <cofactor evidence="8">
        <name>FAD</name>
        <dbReference type="ChEBI" id="CHEBI:57692"/>
    </cofactor>
    <text evidence="8">Binds 1 FAD per dimer.</text>
</comment>
<evidence type="ECO:0000256" key="3">
    <source>
        <dbReference type="ARBA" id="ARBA00022448"/>
    </source>
</evidence>
<dbReference type="InterPro" id="IPR029035">
    <property type="entry name" value="DHS-like_NAD/FAD-binding_dom"/>
</dbReference>
<dbReference type="PANTHER" id="PTHR43153:SF1">
    <property type="entry name" value="ELECTRON TRANSFER FLAVOPROTEIN SUBUNIT ALPHA, MITOCHONDRIAL"/>
    <property type="match status" value="1"/>
</dbReference>
<dbReference type="PIRSF" id="PIRSF000089">
    <property type="entry name" value="Electra_flavoP_a"/>
    <property type="match status" value="1"/>
</dbReference>
<dbReference type="PROSITE" id="PS00696">
    <property type="entry name" value="ETF_ALPHA"/>
    <property type="match status" value="1"/>
</dbReference>
<keyword evidence="6" id="KW-0249">Electron transport</keyword>
<evidence type="ECO:0000256" key="6">
    <source>
        <dbReference type="ARBA" id="ARBA00022982"/>
    </source>
</evidence>
<dbReference type="Pfam" id="PF00766">
    <property type="entry name" value="ETF_alpha"/>
    <property type="match status" value="1"/>
</dbReference>
<keyword evidence="5 8" id="KW-0274">FAD</keyword>
<feature type="binding site" evidence="8">
    <location>
        <position position="286"/>
    </location>
    <ligand>
        <name>FAD</name>
        <dbReference type="ChEBI" id="CHEBI:57692"/>
    </ligand>
</feature>
<accession>A0A0X3V3F1</accession>
<dbReference type="PANTHER" id="PTHR43153">
    <property type="entry name" value="ELECTRON TRANSFER FLAVOPROTEIN ALPHA"/>
    <property type="match status" value="1"/>
</dbReference>
<comment type="function">
    <text evidence="7">The electron transfer flavoprotein serves as a specific electron acceptor for other dehydrogenases. It transfers the electrons to the main respiratory chain via ETF-ubiquinone oxidoreductase (ETF dehydrogenase).</text>
</comment>
<gene>
    <name evidence="10" type="ORF">ADL15_09865</name>
</gene>
<evidence type="ECO:0000259" key="9">
    <source>
        <dbReference type="SMART" id="SM00893"/>
    </source>
</evidence>
<dbReference type="FunFam" id="3.40.50.1220:FF:000001">
    <property type="entry name" value="Electron transfer flavoprotein, alpha subunit"/>
    <property type="match status" value="1"/>
</dbReference>
<dbReference type="InterPro" id="IPR014730">
    <property type="entry name" value="ETF_a/b_N"/>
</dbReference>
<evidence type="ECO:0000256" key="7">
    <source>
        <dbReference type="ARBA" id="ARBA00025649"/>
    </source>
</evidence>
<keyword evidence="4" id="KW-0285">Flavoprotein</keyword>
<feature type="domain" description="Electron transfer flavoprotein alpha/beta-subunit N-terminal" evidence="9">
    <location>
        <begin position="4"/>
        <end position="193"/>
    </location>
</feature>
<dbReference type="OrthoDB" id="9770286at2"/>
<reference evidence="10 11" key="1">
    <citation type="submission" date="2015-10" db="EMBL/GenBank/DDBJ databases">
        <authorList>
            <person name="Gilbert D.G."/>
        </authorList>
    </citation>
    <scope>NUCLEOTIDE SEQUENCE [LARGE SCALE GENOMIC DNA]</scope>
    <source>
        <strain evidence="10 11">NRRL B-16712</strain>
    </source>
</reference>
<dbReference type="SUPFAM" id="SSF52467">
    <property type="entry name" value="DHS-like NAD/FAD-binding domain"/>
    <property type="match status" value="1"/>
</dbReference>
<evidence type="ECO:0000256" key="2">
    <source>
        <dbReference type="ARBA" id="ARBA00011355"/>
    </source>
</evidence>
<dbReference type="InterPro" id="IPR001308">
    <property type="entry name" value="ETF_a/FixB"/>
</dbReference>
<comment type="subunit">
    <text evidence="2">Heterodimer of an alpha and a beta subunit.</text>
</comment>
<dbReference type="InterPro" id="IPR014731">
    <property type="entry name" value="ETF_asu_C"/>
</dbReference>
<name>A0A0X3V3F1_9ACTN</name>
<evidence type="ECO:0000256" key="8">
    <source>
        <dbReference type="PIRSR" id="PIRSR000089-1"/>
    </source>
</evidence>
<dbReference type="GO" id="GO:0050660">
    <property type="term" value="F:flavin adenine dinucleotide binding"/>
    <property type="evidence" value="ECO:0007669"/>
    <property type="project" value="InterPro"/>
</dbReference>
<dbReference type="InterPro" id="IPR014729">
    <property type="entry name" value="Rossmann-like_a/b/a_fold"/>
</dbReference>
<dbReference type="RefSeq" id="WP_067687493.1">
    <property type="nucleotide sequence ID" value="NZ_LLZH01000052.1"/>
</dbReference>
<feature type="binding site" evidence="8">
    <location>
        <begin position="248"/>
        <end position="252"/>
    </location>
    <ligand>
        <name>FAD</name>
        <dbReference type="ChEBI" id="CHEBI:57692"/>
    </ligand>
</feature>
<proteinExistence type="inferred from homology"/>
<evidence type="ECO:0000256" key="5">
    <source>
        <dbReference type="ARBA" id="ARBA00022827"/>
    </source>
</evidence>
<feature type="binding site" evidence="8">
    <location>
        <position position="209"/>
    </location>
    <ligand>
        <name>FAD</name>
        <dbReference type="ChEBI" id="CHEBI:57692"/>
    </ligand>
</feature>